<dbReference type="InterPro" id="IPR000477">
    <property type="entry name" value="RT_dom"/>
</dbReference>
<feature type="domain" description="Reverse transcriptase" evidence="1">
    <location>
        <begin position="42"/>
        <end position="153"/>
    </location>
</feature>
<dbReference type="PANTHER" id="PTHR24559">
    <property type="entry name" value="TRANSPOSON TY3-I GAG-POL POLYPROTEIN"/>
    <property type="match status" value="1"/>
</dbReference>
<dbReference type="Pfam" id="PF00078">
    <property type="entry name" value="RVT_1"/>
    <property type="match status" value="1"/>
</dbReference>
<keyword evidence="3" id="KW-1185">Reference proteome</keyword>
<accession>A0A7I8KIU0</accession>
<proteinExistence type="predicted"/>
<dbReference type="SUPFAM" id="SSF56672">
    <property type="entry name" value="DNA/RNA polymerases"/>
    <property type="match status" value="1"/>
</dbReference>
<dbReference type="InterPro" id="IPR053134">
    <property type="entry name" value="RNA-dir_DNA_polymerase"/>
</dbReference>
<evidence type="ECO:0000313" key="2">
    <source>
        <dbReference type="EMBL" id="CAA7396915.1"/>
    </source>
</evidence>
<name>A0A7I8KIU0_SPIIN</name>
<gene>
    <name evidence="2" type="ORF">SI8410_05007578</name>
</gene>
<organism evidence="2 3">
    <name type="scientific">Spirodela intermedia</name>
    <name type="common">Intermediate duckweed</name>
    <dbReference type="NCBI Taxonomy" id="51605"/>
    <lineage>
        <taxon>Eukaryota</taxon>
        <taxon>Viridiplantae</taxon>
        <taxon>Streptophyta</taxon>
        <taxon>Embryophyta</taxon>
        <taxon>Tracheophyta</taxon>
        <taxon>Spermatophyta</taxon>
        <taxon>Magnoliopsida</taxon>
        <taxon>Liliopsida</taxon>
        <taxon>Araceae</taxon>
        <taxon>Lemnoideae</taxon>
        <taxon>Spirodela</taxon>
    </lineage>
</organism>
<dbReference type="CDD" id="cd01647">
    <property type="entry name" value="RT_LTR"/>
    <property type="match status" value="1"/>
</dbReference>
<dbReference type="InterPro" id="IPR043502">
    <property type="entry name" value="DNA/RNA_pol_sf"/>
</dbReference>
<evidence type="ECO:0000259" key="1">
    <source>
        <dbReference type="Pfam" id="PF00078"/>
    </source>
</evidence>
<dbReference type="Gene3D" id="3.10.10.10">
    <property type="entry name" value="HIV Type 1 Reverse Transcriptase, subunit A, domain 1"/>
    <property type="match status" value="1"/>
</dbReference>
<dbReference type="Gene3D" id="3.30.70.270">
    <property type="match status" value="1"/>
</dbReference>
<sequence length="155" mass="18715">MGIIRHSNNLYSSPALLVKKKDNTWRFCVQYRALNRLLEELHCATVFSKLDLKSSYHQIRMKDEDIQKTTFHTHQDNYKYLVMLFSLSNTLATFQSLMNRIFVLFLRRFVLVFFDDILVFNRSQLDHEDHMKKVFSLLNDYQLTINTKKYFFLSR</sequence>
<dbReference type="Proteomes" id="UP000663760">
    <property type="component" value="Chromosome 5"/>
</dbReference>
<dbReference type="PANTHER" id="PTHR24559:SF450">
    <property type="entry name" value="RNA-DIRECTED DNA POLYMERASE HOMOLOG"/>
    <property type="match status" value="1"/>
</dbReference>
<protein>
    <recommendedName>
        <fullName evidence="1">Reverse transcriptase domain-containing protein</fullName>
    </recommendedName>
</protein>
<dbReference type="EMBL" id="LR746268">
    <property type="protein sequence ID" value="CAA7396915.1"/>
    <property type="molecule type" value="Genomic_DNA"/>
</dbReference>
<reference evidence="2" key="1">
    <citation type="submission" date="2020-02" db="EMBL/GenBank/DDBJ databases">
        <authorList>
            <person name="Scholz U."/>
            <person name="Mascher M."/>
            <person name="Fiebig A."/>
        </authorList>
    </citation>
    <scope>NUCLEOTIDE SEQUENCE</scope>
</reference>
<dbReference type="AlphaFoldDB" id="A0A7I8KIU0"/>
<evidence type="ECO:0000313" key="3">
    <source>
        <dbReference type="Proteomes" id="UP000663760"/>
    </source>
</evidence>
<dbReference type="InterPro" id="IPR043128">
    <property type="entry name" value="Rev_trsase/Diguanyl_cyclase"/>
</dbReference>
<dbReference type="OrthoDB" id="679712at2759"/>